<dbReference type="PANTHER" id="PTHR30250:SF26">
    <property type="entry name" value="PSMA PROTEIN"/>
    <property type="match status" value="1"/>
</dbReference>
<keyword evidence="5 6" id="KW-0472">Membrane</keyword>
<feature type="transmembrane region" description="Helical" evidence="6">
    <location>
        <begin position="187"/>
        <end position="208"/>
    </location>
</feature>
<protein>
    <submittedName>
        <fullName evidence="7">Membrane protein involved in the export of O-antigen and teichoic acid</fullName>
    </submittedName>
</protein>
<evidence type="ECO:0000256" key="3">
    <source>
        <dbReference type="ARBA" id="ARBA00022692"/>
    </source>
</evidence>
<feature type="transmembrane region" description="Helical" evidence="6">
    <location>
        <begin position="404"/>
        <end position="424"/>
    </location>
</feature>
<feature type="transmembrane region" description="Helical" evidence="6">
    <location>
        <begin position="465"/>
        <end position="487"/>
    </location>
</feature>
<keyword evidence="3 6" id="KW-0812">Transmembrane</keyword>
<dbReference type="AlphaFoldDB" id="A0A1H6TY08"/>
<feature type="transmembrane region" description="Helical" evidence="6">
    <location>
        <begin position="436"/>
        <end position="459"/>
    </location>
</feature>
<accession>A0A1H6TY08</accession>
<proteinExistence type="predicted"/>
<keyword evidence="4 6" id="KW-1133">Transmembrane helix</keyword>
<evidence type="ECO:0000256" key="6">
    <source>
        <dbReference type="SAM" id="Phobius"/>
    </source>
</evidence>
<evidence type="ECO:0000256" key="2">
    <source>
        <dbReference type="ARBA" id="ARBA00022475"/>
    </source>
</evidence>
<dbReference type="InterPro" id="IPR050833">
    <property type="entry name" value="Poly_Biosynth_Transport"/>
</dbReference>
<keyword evidence="8" id="KW-1185">Reference proteome</keyword>
<reference evidence="7 8" key="1">
    <citation type="submission" date="2016-10" db="EMBL/GenBank/DDBJ databases">
        <authorList>
            <person name="de Groot N.N."/>
        </authorList>
    </citation>
    <scope>NUCLEOTIDE SEQUENCE [LARGE SCALE GENOMIC DNA]</scope>
    <source>
        <strain evidence="7 8">DSM 2179</strain>
    </source>
</reference>
<comment type="subcellular location">
    <subcellularLocation>
        <location evidence="1">Cell membrane</location>
        <topology evidence="1">Multi-pass membrane protein</topology>
    </subcellularLocation>
</comment>
<dbReference type="RefSeq" id="WP_091828441.1">
    <property type="nucleotide sequence ID" value="NZ_FNZK01000001.1"/>
</dbReference>
<feature type="transmembrane region" description="Helical" evidence="6">
    <location>
        <begin position="160"/>
        <end position="181"/>
    </location>
</feature>
<sequence length="511" mass="57442">MSENSNVKRVLKNTLALYFRMIVLTFISLFTVRVVFQVLGASDYGLYNVVGGFVGMFGFLTGTLTIAEQRYFAISLSSRDWDSLSKLFSVNLVVNAIFGMILFLISETIGLWFVSTQLVIPVERMTAAFVVYELSIVSFLLALIVAPYMALLVADENLSIYSVVSIFEGISKLLIVYLLLTSNSDKLITYAVLLCLISISVNVFYVIYCKIQYPALQLKVYRDKNSYKEVLSFMNWNLIGAIASVLKGQGINMVMNVFFGPVINAARGIAFQINNVIMSFSQNFMKAIDPQIIKSYAKGEQERFFFLITASSKISYYLLFFIALPFMLNINYVLNLWLVEPPQYTSIFTILILVDALVASITDPICTAVQAVGKVKVYQLTVGVIAILNLPIAYSLLVIYNDPLVPFIVSIVISVVMALSRLVTFRRLYDFSIMNYCCQVFFPICLVTLLMVCVDGYLFSQADNFPHFIGNSIGTMVFSASIIYRIGLNAREKNIIKNAFPGKNLINKFRR</sequence>
<dbReference type="GO" id="GO:0005886">
    <property type="term" value="C:plasma membrane"/>
    <property type="evidence" value="ECO:0007669"/>
    <property type="project" value="UniProtKB-SubCell"/>
</dbReference>
<evidence type="ECO:0000313" key="7">
    <source>
        <dbReference type="EMBL" id="SEI84923.1"/>
    </source>
</evidence>
<evidence type="ECO:0000256" key="4">
    <source>
        <dbReference type="ARBA" id="ARBA00022989"/>
    </source>
</evidence>
<gene>
    <name evidence="7" type="ORF">SAMN05660742_101224</name>
</gene>
<evidence type="ECO:0000256" key="1">
    <source>
        <dbReference type="ARBA" id="ARBA00004651"/>
    </source>
</evidence>
<feature type="transmembrane region" description="Helical" evidence="6">
    <location>
        <begin position="21"/>
        <end position="40"/>
    </location>
</feature>
<organism evidence="7 8">
    <name type="scientific">Propionispira arboris</name>
    <dbReference type="NCBI Taxonomy" id="84035"/>
    <lineage>
        <taxon>Bacteria</taxon>
        <taxon>Bacillati</taxon>
        <taxon>Bacillota</taxon>
        <taxon>Negativicutes</taxon>
        <taxon>Selenomonadales</taxon>
        <taxon>Selenomonadaceae</taxon>
        <taxon>Propionispira</taxon>
    </lineage>
</organism>
<keyword evidence="2" id="KW-1003">Cell membrane</keyword>
<dbReference type="EMBL" id="FNZK01000001">
    <property type="protein sequence ID" value="SEI84923.1"/>
    <property type="molecule type" value="Genomic_DNA"/>
</dbReference>
<feature type="transmembrane region" description="Helical" evidence="6">
    <location>
        <begin position="88"/>
        <end position="114"/>
    </location>
</feature>
<feature type="transmembrane region" description="Helical" evidence="6">
    <location>
        <begin position="344"/>
        <end position="365"/>
    </location>
</feature>
<dbReference type="Proteomes" id="UP000199662">
    <property type="component" value="Unassembled WGS sequence"/>
</dbReference>
<feature type="transmembrane region" description="Helical" evidence="6">
    <location>
        <begin position="46"/>
        <end position="67"/>
    </location>
</feature>
<dbReference type="PANTHER" id="PTHR30250">
    <property type="entry name" value="PST FAMILY PREDICTED COLANIC ACID TRANSPORTER"/>
    <property type="match status" value="1"/>
</dbReference>
<feature type="transmembrane region" description="Helical" evidence="6">
    <location>
        <begin position="134"/>
        <end position="153"/>
    </location>
</feature>
<feature type="transmembrane region" description="Helical" evidence="6">
    <location>
        <begin position="377"/>
        <end position="398"/>
    </location>
</feature>
<evidence type="ECO:0000256" key="5">
    <source>
        <dbReference type="ARBA" id="ARBA00023136"/>
    </source>
</evidence>
<name>A0A1H6TY08_9FIRM</name>
<evidence type="ECO:0000313" key="8">
    <source>
        <dbReference type="Proteomes" id="UP000199662"/>
    </source>
</evidence>
<dbReference type="STRING" id="84035.SAMN05660742_101224"/>